<evidence type="ECO:0000313" key="3">
    <source>
        <dbReference type="Proteomes" id="UP000054995"/>
    </source>
</evidence>
<evidence type="ECO:0000256" key="1">
    <source>
        <dbReference type="SAM" id="MobiDB-lite"/>
    </source>
</evidence>
<sequence>MEEGVPRNPWETRCHHRTVDGKRSHEVSETTNAQGLLIRLTRSLILLRQHRFGDIHHRGGRRLRIPFH</sequence>
<feature type="region of interest" description="Disordered" evidence="1">
    <location>
        <begin position="1"/>
        <end position="28"/>
    </location>
</feature>
<dbReference type="EMBL" id="JYDT01000113">
    <property type="protein sequence ID" value="KRY84509.1"/>
    <property type="molecule type" value="Genomic_DNA"/>
</dbReference>
<accession>A0A0V1FEM8</accession>
<dbReference type="Proteomes" id="UP000054995">
    <property type="component" value="Unassembled WGS sequence"/>
</dbReference>
<name>A0A0V1FEM8_TRIPS</name>
<organism evidence="2 3">
    <name type="scientific">Trichinella pseudospiralis</name>
    <name type="common">Parasitic roundworm</name>
    <dbReference type="NCBI Taxonomy" id="6337"/>
    <lineage>
        <taxon>Eukaryota</taxon>
        <taxon>Metazoa</taxon>
        <taxon>Ecdysozoa</taxon>
        <taxon>Nematoda</taxon>
        <taxon>Enoplea</taxon>
        <taxon>Dorylaimia</taxon>
        <taxon>Trichinellida</taxon>
        <taxon>Trichinellidae</taxon>
        <taxon>Trichinella</taxon>
    </lineage>
</organism>
<comment type="caution">
    <text evidence="2">The sequence shown here is derived from an EMBL/GenBank/DDBJ whole genome shotgun (WGS) entry which is preliminary data.</text>
</comment>
<keyword evidence="3" id="KW-1185">Reference proteome</keyword>
<feature type="compositionally biased region" description="Basic and acidic residues" evidence="1">
    <location>
        <begin position="10"/>
        <end position="28"/>
    </location>
</feature>
<evidence type="ECO:0000313" key="2">
    <source>
        <dbReference type="EMBL" id="KRY84509.1"/>
    </source>
</evidence>
<protein>
    <submittedName>
        <fullName evidence="2">Uncharacterized protein</fullName>
    </submittedName>
</protein>
<dbReference type="AlphaFoldDB" id="A0A0V1FEM8"/>
<gene>
    <name evidence="2" type="ORF">T4D_15735</name>
</gene>
<reference evidence="2 3" key="1">
    <citation type="submission" date="2015-01" db="EMBL/GenBank/DDBJ databases">
        <title>Evolution of Trichinella species and genotypes.</title>
        <authorList>
            <person name="Korhonen P.K."/>
            <person name="Edoardo P."/>
            <person name="Giuseppe L.R."/>
            <person name="Gasser R.B."/>
        </authorList>
    </citation>
    <scope>NUCLEOTIDE SEQUENCE [LARGE SCALE GENOMIC DNA]</scope>
    <source>
        <strain evidence="2">ISS470</strain>
    </source>
</reference>
<proteinExistence type="predicted"/>